<proteinExistence type="predicted"/>
<evidence type="ECO:0008006" key="4">
    <source>
        <dbReference type="Google" id="ProtNLM"/>
    </source>
</evidence>
<evidence type="ECO:0000256" key="1">
    <source>
        <dbReference type="SAM" id="SignalP"/>
    </source>
</evidence>
<dbReference type="Proteomes" id="UP000078113">
    <property type="component" value="Unassembled WGS sequence"/>
</dbReference>
<evidence type="ECO:0000313" key="2">
    <source>
        <dbReference type="EMBL" id="KAE8272037.1"/>
    </source>
</evidence>
<keyword evidence="1" id="KW-0732">Signal</keyword>
<name>A0A8X7T7P8_9BASI</name>
<keyword evidence="3" id="KW-1185">Reference proteome</keyword>
<organism evidence="2 3">
    <name type="scientific">Tilletia walkeri</name>
    <dbReference type="NCBI Taxonomy" id="117179"/>
    <lineage>
        <taxon>Eukaryota</taxon>
        <taxon>Fungi</taxon>
        <taxon>Dikarya</taxon>
        <taxon>Basidiomycota</taxon>
        <taxon>Ustilaginomycotina</taxon>
        <taxon>Exobasidiomycetes</taxon>
        <taxon>Tilletiales</taxon>
        <taxon>Tilletiaceae</taxon>
        <taxon>Tilletia</taxon>
    </lineage>
</organism>
<feature type="signal peptide" evidence="1">
    <location>
        <begin position="1"/>
        <end position="24"/>
    </location>
</feature>
<reference evidence="2" key="1">
    <citation type="submission" date="2016-04" db="EMBL/GenBank/DDBJ databases">
        <authorList>
            <person name="Nguyen H.D."/>
            <person name="Samba Siva P."/>
            <person name="Cullis J."/>
            <person name="Levesque C.A."/>
            <person name="Hambleton S."/>
        </authorList>
    </citation>
    <scope>NUCLEOTIDE SEQUENCE</scope>
    <source>
        <strain evidence="2">DAOMC 236422</strain>
    </source>
</reference>
<reference evidence="2" key="2">
    <citation type="journal article" date="2019" name="IMA Fungus">
        <title>Genome sequencing and comparison of five Tilletia species to identify candidate genes for the detection of regulated species infecting wheat.</title>
        <authorList>
            <person name="Nguyen H.D.T."/>
            <person name="Sultana T."/>
            <person name="Kesanakurti P."/>
            <person name="Hambleton S."/>
        </authorList>
    </citation>
    <scope>NUCLEOTIDE SEQUENCE</scope>
    <source>
        <strain evidence="2">DAOMC 236422</strain>
    </source>
</reference>
<protein>
    <recommendedName>
        <fullName evidence="4">Apple domain-containing protein</fullName>
    </recommendedName>
</protein>
<feature type="chain" id="PRO_5036498274" description="Apple domain-containing protein" evidence="1">
    <location>
        <begin position="25"/>
        <end position="324"/>
    </location>
</feature>
<evidence type="ECO:0000313" key="3">
    <source>
        <dbReference type="Proteomes" id="UP000078113"/>
    </source>
</evidence>
<gene>
    <name evidence="2" type="ORF">A4X09_0g309</name>
</gene>
<accession>A0A8X7T7P8</accession>
<sequence>MQSGLLYTLLVAALATLAPAPVEGIATTIKTTVCRTSTHSGSRTSTHYAPTHTVKVTRTVRPIATTTKTITAKNTKTITSVVAAISTKTVKGTRTTNTVTTTLTDFTVVVPSTTVIAGTFTTVRKPATRTSTATKTLQPSKVVVSSTVFATQTVTQFPKGAISTVTKNASKTITAATVTFQTTQTAAPSTTVSQVVQDPSTELSILHVYEDCRPECARTDFDGFPRLLARQQLTALTQPGGQPFADGASCCIAAYQYTAAVAFFYQKSTKTCQVLRPDDTVTDLNTFCDIDNYSNNVGLLGSASPDNSDFVISLLQCGHSFGAE</sequence>
<dbReference type="EMBL" id="LWDG02000005">
    <property type="protein sequence ID" value="KAE8272037.1"/>
    <property type="molecule type" value="Genomic_DNA"/>
</dbReference>
<comment type="caution">
    <text evidence="2">The sequence shown here is derived from an EMBL/GenBank/DDBJ whole genome shotgun (WGS) entry which is preliminary data.</text>
</comment>
<dbReference type="AlphaFoldDB" id="A0A8X7T7P8"/>